<keyword evidence="2" id="KW-1185">Reference proteome</keyword>
<protein>
    <submittedName>
        <fullName evidence="1">Uncharacterized protein</fullName>
    </submittedName>
</protein>
<proteinExistence type="predicted"/>
<organism evidence="1 2">
    <name type="scientific">Igneacidithiobacillus copahuensis</name>
    <dbReference type="NCBI Taxonomy" id="2724909"/>
    <lineage>
        <taxon>Bacteria</taxon>
        <taxon>Pseudomonadati</taxon>
        <taxon>Pseudomonadota</taxon>
        <taxon>Acidithiobacillia</taxon>
        <taxon>Acidithiobacillales</taxon>
        <taxon>Acidithiobacillaceae</taxon>
        <taxon>Igneacidithiobacillus</taxon>
    </lineage>
</organism>
<dbReference type="AlphaFoldDB" id="A0AAE3CKP7"/>
<reference evidence="1" key="1">
    <citation type="journal article" date="2021" name="ISME J.">
        <title>Genomic evolution of the class Acidithiobacillia: deep-branching Proteobacteria living in extreme acidic conditions.</title>
        <authorList>
            <person name="Moya-Beltran A."/>
            <person name="Beard S."/>
            <person name="Rojas-Villalobos C."/>
            <person name="Issotta F."/>
            <person name="Gallardo Y."/>
            <person name="Ulloa R."/>
            <person name="Giaveno A."/>
            <person name="Degli Esposti M."/>
            <person name="Johnson D.B."/>
            <person name="Quatrini R."/>
        </authorList>
    </citation>
    <scope>NUCLEOTIDE SEQUENCE</scope>
    <source>
        <strain evidence="1">VAN18-1</strain>
    </source>
</reference>
<dbReference type="EMBL" id="JAAXYO010000182">
    <property type="protein sequence ID" value="MBU2789066.1"/>
    <property type="molecule type" value="Genomic_DNA"/>
</dbReference>
<gene>
    <name evidence="1" type="ORF">HFQ13_12770</name>
</gene>
<dbReference type="Proteomes" id="UP001197378">
    <property type="component" value="Unassembled WGS sequence"/>
</dbReference>
<comment type="caution">
    <text evidence="1">The sequence shown here is derived from an EMBL/GenBank/DDBJ whole genome shotgun (WGS) entry which is preliminary data.</text>
</comment>
<evidence type="ECO:0000313" key="1">
    <source>
        <dbReference type="EMBL" id="MBU2789066.1"/>
    </source>
</evidence>
<name>A0AAE3CKP7_9PROT</name>
<accession>A0AAE3CKP7</accession>
<sequence>MRVRHLDGGLMVDFRIAPDGHVVYFSSGGLCRSFAQQYEHITRAPKLNELR</sequence>
<evidence type="ECO:0000313" key="2">
    <source>
        <dbReference type="Proteomes" id="UP001197378"/>
    </source>
</evidence>